<organism evidence="1 2">
    <name type="scientific">Arthrobacter glacialis</name>
    <dbReference type="NCBI Taxonomy" id="1664"/>
    <lineage>
        <taxon>Bacteria</taxon>
        <taxon>Bacillati</taxon>
        <taxon>Actinomycetota</taxon>
        <taxon>Actinomycetes</taxon>
        <taxon>Micrococcales</taxon>
        <taxon>Micrococcaceae</taxon>
        <taxon>Arthrobacter</taxon>
    </lineage>
</organism>
<keyword evidence="2" id="KW-1185">Reference proteome</keyword>
<reference evidence="1 2" key="1">
    <citation type="submission" date="2018-01" db="EMBL/GenBank/DDBJ databases">
        <title>Arthrobacter sp. nov., from glaciers in China.</title>
        <authorList>
            <person name="Liu Q."/>
            <person name="Xin Y.-H."/>
        </authorList>
    </citation>
    <scope>NUCLEOTIDE SEQUENCE [LARGE SCALE GENOMIC DNA]</scope>
    <source>
        <strain evidence="1 2">HLT2-12-2</strain>
    </source>
</reference>
<dbReference type="EMBL" id="PPXC01000007">
    <property type="protein sequence ID" value="POH73300.1"/>
    <property type="molecule type" value="Genomic_DNA"/>
</dbReference>
<dbReference type="PROSITE" id="PS51318">
    <property type="entry name" value="TAT"/>
    <property type="match status" value="1"/>
</dbReference>
<dbReference type="AlphaFoldDB" id="A0A2S3ZVS2"/>
<evidence type="ECO:0000313" key="1">
    <source>
        <dbReference type="EMBL" id="POH73300.1"/>
    </source>
</evidence>
<dbReference type="OrthoDB" id="4953502at2"/>
<dbReference type="InterPro" id="IPR006311">
    <property type="entry name" value="TAT_signal"/>
</dbReference>
<proteinExistence type="predicted"/>
<dbReference type="RefSeq" id="WP_103465649.1">
    <property type="nucleotide sequence ID" value="NZ_PPXB01000007.1"/>
</dbReference>
<name>A0A2S3ZVS2_ARTGL</name>
<protein>
    <submittedName>
        <fullName evidence="1">Uncharacterized protein</fullName>
    </submittedName>
</protein>
<gene>
    <name evidence="1" type="ORF">CVS27_10245</name>
</gene>
<evidence type="ECO:0000313" key="2">
    <source>
        <dbReference type="Proteomes" id="UP000237061"/>
    </source>
</evidence>
<sequence>MGNVQNLSRRSLIAGGLGAAALLVTAPQISTATALEPYSLQAWSNLLGKEVMVDGGATLRVEQVVDLRKPAVKGEVDSSADRFRLHFAVVAGVLDAELITVQHPQAGPVVLFTTQGTATAVASIDRRGAEWLSPELKG</sequence>
<dbReference type="Proteomes" id="UP000237061">
    <property type="component" value="Unassembled WGS sequence"/>
</dbReference>
<accession>A0A2S3ZVS2</accession>
<comment type="caution">
    <text evidence="1">The sequence shown here is derived from an EMBL/GenBank/DDBJ whole genome shotgun (WGS) entry which is preliminary data.</text>
</comment>